<comment type="caution">
    <text evidence="2">The sequence shown here is derived from an EMBL/GenBank/DDBJ whole genome shotgun (WGS) entry which is preliminary data.</text>
</comment>
<keyword evidence="1" id="KW-1133">Transmembrane helix</keyword>
<protein>
    <submittedName>
        <fullName evidence="2">Uncharacterized protein</fullName>
    </submittedName>
</protein>
<gene>
    <name evidence="2" type="ORF">OIU84_023133</name>
</gene>
<proteinExistence type="predicted"/>
<keyword evidence="3" id="KW-1185">Reference proteome</keyword>
<dbReference type="Proteomes" id="UP001162972">
    <property type="component" value="Chromosome 1"/>
</dbReference>
<evidence type="ECO:0000313" key="3">
    <source>
        <dbReference type="Proteomes" id="UP001162972"/>
    </source>
</evidence>
<accession>A0AAD6PF89</accession>
<dbReference type="AlphaFoldDB" id="A0AAD6PF89"/>
<organism evidence="2 3">
    <name type="scientific">Salix udensis</name>
    <dbReference type="NCBI Taxonomy" id="889485"/>
    <lineage>
        <taxon>Eukaryota</taxon>
        <taxon>Viridiplantae</taxon>
        <taxon>Streptophyta</taxon>
        <taxon>Embryophyta</taxon>
        <taxon>Tracheophyta</taxon>
        <taxon>Spermatophyta</taxon>
        <taxon>Magnoliopsida</taxon>
        <taxon>eudicotyledons</taxon>
        <taxon>Gunneridae</taxon>
        <taxon>Pentapetalae</taxon>
        <taxon>rosids</taxon>
        <taxon>fabids</taxon>
        <taxon>Malpighiales</taxon>
        <taxon>Salicaceae</taxon>
        <taxon>Saliceae</taxon>
        <taxon>Salix</taxon>
    </lineage>
</organism>
<name>A0AAD6PF89_9ROSI</name>
<sequence>MASSFSDWLGASIIQYTFACDALLAGVWSCGVTLGVMLVGAYPFEDPKNFRKTINAEISLRRGDYAKPELSKGWRNYVTDYELIRVGDRVVLLAEEDHRLGSQYRIEAKRRIILFGHEVWSGLPRAN</sequence>
<reference evidence="2 3" key="1">
    <citation type="journal article" date="2023" name="Int. J. Mol. Sci.">
        <title>De Novo Assembly and Annotation of 11 Diverse Shrub Willow (Salix) Genomes Reveals Novel Gene Organization in Sex-Linked Regions.</title>
        <authorList>
            <person name="Hyden B."/>
            <person name="Feng K."/>
            <person name="Yates T.B."/>
            <person name="Jawdy S."/>
            <person name="Cereghino C."/>
            <person name="Smart L.B."/>
            <person name="Muchero W."/>
        </authorList>
    </citation>
    <scope>NUCLEOTIDE SEQUENCE [LARGE SCALE GENOMIC DNA]</scope>
    <source>
        <tissue evidence="2">Shoot tip</tissue>
    </source>
</reference>
<evidence type="ECO:0000256" key="1">
    <source>
        <dbReference type="SAM" id="Phobius"/>
    </source>
</evidence>
<keyword evidence="1" id="KW-0812">Transmembrane</keyword>
<feature type="transmembrane region" description="Helical" evidence="1">
    <location>
        <begin position="13"/>
        <end position="42"/>
    </location>
</feature>
<keyword evidence="1" id="KW-0472">Membrane</keyword>
<dbReference type="EMBL" id="JAPFFJ010000005">
    <property type="protein sequence ID" value="KAJ6427679.1"/>
    <property type="molecule type" value="Genomic_DNA"/>
</dbReference>
<evidence type="ECO:0000313" key="2">
    <source>
        <dbReference type="EMBL" id="KAJ6427679.1"/>
    </source>
</evidence>